<accession>A0A4Q5LH90</accession>
<organism evidence="2 3">
    <name type="scientific">Hymenobacter persicinus</name>
    <dbReference type="NCBI Taxonomy" id="2025506"/>
    <lineage>
        <taxon>Bacteria</taxon>
        <taxon>Pseudomonadati</taxon>
        <taxon>Bacteroidota</taxon>
        <taxon>Cytophagia</taxon>
        <taxon>Cytophagales</taxon>
        <taxon>Hymenobacteraceae</taxon>
        <taxon>Hymenobacter</taxon>
    </lineage>
</organism>
<reference evidence="2 3" key="1">
    <citation type="submission" date="2019-02" db="EMBL/GenBank/DDBJ databases">
        <title>Bacterial novel species isolated from soil.</title>
        <authorList>
            <person name="Jung H.-Y."/>
        </authorList>
    </citation>
    <scope>NUCLEOTIDE SEQUENCE [LARGE SCALE GENOMIC DNA]</scope>
    <source>
        <strain evidence="2 3">1-3-3-3</strain>
    </source>
</reference>
<name>A0A4Q5LH90_9BACT</name>
<feature type="chain" id="PRO_5020212912" evidence="1">
    <location>
        <begin position="30"/>
        <end position="371"/>
    </location>
</feature>
<dbReference type="RefSeq" id="WP_129919523.1">
    <property type="nucleotide sequence ID" value="NZ_SEWE01000003.1"/>
</dbReference>
<feature type="signal peptide" evidence="1">
    <location>
        <begin position="1"/>
        <end position="29"/>
    </location>
</feature>
<comment type="caution">
    <text evidence="2">The sequence shown here is derived from an EMBL/GenBank/DDBJ whole genome shotgun (WGS) entry which is preliminary data.</text>
</comment>
<proteinExistence type="predicted"/>
<dbReference type="Proteomes" id="UP000294155">
    <property type="component" value="Unassembled WGS sequence"/>
</dbReference>
<dbReference type="InterPro" id="IPR018550">
    <property type="entry name" value="Lipid-A_deacylase-rel"/>
</dbReference>
<protein>
    <submittedName>
        <fullName evidence="2">Acyloxyacyl hydrolase</fullName>
    </submittedName>
</protein>
<keyword evidence="3" id="KW-1185">Reference proteome</keyword>
<dbReference type="Gene3D" id="2.40.160.20">
    <property type="match status" value="1"/>
</dbReference>
<dbReference type="OrthoDB" id="627554at2"/>
<evidence type="ECO:0000313" key="3">
    <source>
        <dbReference type="Proteomes" id="UP000294155"/>
    </source>
</evidence>
<evidence type="ECO:0000313" key="2">
    <source>
        <dbReference type="EMBL" id="RYU83810.1"/>
    </source>
</evidence>
<keyword evidence="1" id="KW-0732">Signal</keyword>
<sequence length="371" mass="41630">MLFVAVRAFRIPLAALAGLLSLPVLGQHAAPGPLIVGAYAQGSFIIAHTPAVKHLAVSHPTGVELNVQRQTNGSEPWHAWYKYPKIGVNFVYYDYHNPVLGRSYASSIYINKSFLRTARHELNFRIGTGIGYFPVRFDLETNHKNTIVSSRLNAMLQTRVEYDVAVTEHWALLLGLGLNHYSNGATTKPNFGINLPTLLVGFNYHQQRPFQPFSPSPATNEGVGLGRNFLDLSTSIGWKQRNESDRRKYAVNSVSIMGGRRVNRKSNLVLGLEGFYDRSLVAQLQDTTRSGEYRPDVKKAGVFVGHELLFGRLAFVSHLGFYVYNPYKSNKFYYERLGLKYHVTDRFWGALDLKVHRGAADVVELKIGTTL</sequence>
<keyword evidence="2" id="KW-0378">Hydrolase</keyword>
<gene>
    <name evidence="2" type="ORF">EWM57_02385</name>
</gene>
<dbReference type="GO" id="GO:0016787">
    <property type="term" value="F:hydrolase activity"/>
    <property type="evidence" value="ECO:0007669"/>
    <property type="project" value="UniProtKB-KW"/>
</dbReference>
<evidence type="ECO:0000256" key="1">
    <source>
        <dbReference type="SAM" id="SignalP"/>
    </source>
</evidence>
<dbReference type="EMBL" id="SEWE01000003">
    <property type="protein sequence ID" value="RYU83810.1"/>
    <property type="molecule type" value="Genomic_DNA"/>
</dbReference>
<dbReference type="Pfam" id="PF09411">
    <property type="entry name" value="PagL"/>
    <property type="match status" value="1"/>
</dbReference>
<dbReference type="AlphaFoldDB" id="A0A4Q5LH90"/>